<dbReference type="InterPro" id="IPR049730">
    <property type="entry name" value="SNF2/RAD54-like_C"/>
</dbReference>
<keyword evidence="2 5" id="KW-0863">Zinc-finger</keyword>
<keyword evidence="1" id="KW-0479">Metal-binding</keyword>
<feature type="region of interest" description="Disordered" evidence="6">
    <location>
        <begin position="24"/>
        <end position="65"/>
    </location>
</feature>
<dbReference type="GO" id="GO:0016787">
    <property type="term" value="F:hydrolase activity"/>
    <property type="evidence" value="ECO:0007669"/>
    <property type="project" value="UniProtKB-KW"/>
</dbReference>
<dbReference type="PROSITE" id="PS51194">
    <property type="entry name" value="HELICASE_CTER"/>
    <property type="match status" value="1"/>
</dbReference>
<keyword evidence="4" id="KW-0862">Zinc</keyword>
<dbReference type="EMBL" id="JALJOQ010000043">
    <property type="protein sequence ID" value="KAK9805443.1"/>
    <property type="molecule type" value="Genomic_DNA"/>
</dbReference>
<dbReference type="InterPro" id="IPR017907">
    <property type="entry name" value="Znf_RING_CS"/>
</dbReference>
<evidence type="ECO:0000256" key="3">
    <source>
        <dbReference type="ARBA" id="ARBA00022801"/>
    </source>
</evidence>
<sequence>MAAIILEPVQAQIDCLKRSSGLPLLSVETDGASTRASKKSKRKQPDDDDLSADEPQGLEQQQAADIDKDEVARVFKDLQHLYTKYQELRAASKGKQPMGTGGQLPVVEQEDPDTCPICLETSERKAITTCGHLFCSTCIHEWVGVPGGGKCPICRMVLTAASIFDAATDEEAAKAEDELTIEGNYGTKVDALVKDILEVRRKDPTEKCLVFSAWAKVLRLVNTALKRNGVECLTLAGARAGSSARADTVARFQKDPSSPKVLLILMSTGGGAAGLTLTAASRVYLMEPSINPGLEAQAAGRVHRLGQKRKTRVIRLLIEGTIEKSVLDRQQASHSLENNSSLAADTDPTSIISMLSNHPPPLPCHGSHNGALL</sequence>
<dbReference type="PROSITE" id="PS50089">
    <property type="entry name" value="ZF_RING_2"/>
    <property type="match status" value="1"/>
</dbReference>
<comment type="caution">
    <text evidence="9">The sequence shown here is derived from an EMBL/GenBank/DDBJ whole genome shotgun (WGS) entry which is preliminary data.</text>
</comment>
<evidence type="ECO:0000256" key="1">
    <source>
        <dbReference type="ARBA" id="ARBA00022723"/>
    </source>
</evidence>
<evidence type="ECO:0000259" key="7">
    <source>
        <dbReference type="PROSITE" id="PS50089"/>
    </source>
</evidence>
<evidence type="ECO:0000256" key="2">
    <source>
        <dbReference type="ARBA" id="ARBA00022771"/>
    </source>
</evidence>
<evidence type="ECO:0000313" key="10">
    <source>
        <dbReference type="Proteomes" id="UP001465755"/>
    </source>
</evidence>
<dbReference type="SUPFAM" id="SSF57850">
    <property type="entry name" value="RING/U-box"/>
    <property type="match status" value="1"/>
</dbReference>
<dbReference type="PANTHER" id="PTHR45865:SF1">
    <property type="entry name" value="E3 UBIQUITIN-PROTEIN LIGASE SHPRH"/>
    <property type="match status" value="1"/>
</dbReference>
<dbReference type="AlphaFoldDB" id="A0AAW1P5Z0"/>
<dbReference type="CDD" id="cd18793">
    <property type="entry name" value="SF2_C_SNF"/>
    <property type="match status" value="1"/>
</dbReference>
<feature type="region of interest" description="Disordered" evidence="6">
    <location>
        <begin position="350"/>
        <end position="373"/>
    </location>
</feature>
<keyword evidence="10" id="KW-1185">Reference proteome</keyword>
<dbReference type="Pfam" id="PF00097">
    <property type="entry name" value="zf-C3HC4"/>
    <property type="match status" value="1"/>
</dbReference>
<organism evidence="9 10">
    <name type="scientific">Symbiochloris irregularis</name>
    <dbReference type="NCBI Taxonomy" id="706552"/>
    <lineage>
        <taxon>Eukaryota</taxon>
        <taxon>Viridiplantae</taxon>
        <taxon>Chlorophyta</taxon>
        <taxon>core chlorophytes</taxon>
        <taxon>Trebouxiophyceae</taxon>
        <taxon>Trebouxiales</taxon>
        <taxon>Trebouxiaceae</taxon>
        <taxon>Symbiochloris</taxon>
    </lineage>
</organism>
<dbReference type="PROSITE" id="PS00518">
    <property type="entry name" value="ZF_RING_1"/>
    <property type="match status" value="1"/>
</dbReference>
<dbReference type="SMART" id="SM00490">
    <property type="entry name" value="HELICc"/>
    <property type="match status" value="1"/>
</dbReference>
<dbReference type="SMART" id="SM00184">
    <property type="entry name" value="RING"/>
    <property type="match status" value="1"/>
</dbReference>
<feature type="domain" description="RING-type" evidence="7">
    <location>
        <begin position="115"/>
        <end position="155"/>
    </location>
</feature>
<evidence type="ECO:0000256" key="5">
    <source>
        <dbReference type="PROSITE-ProRule" id="PRU00175"/>
    </source>
</evidence>
<feature type="domain" description="Helicase C-terminal" evidence="8">
    <location>
        <begin position="188"/>
        <end position="355"/>
    </location>
</feature>
<dbReference type="InterPro" id="IPR013083">
    <property type="entry name" value="Znf_RING/FYVE/PHD"/>
</dbReference>
<dbReference type="InterPro" id="IPR052583">
    <property type="entry name" value="ATP-helicase/E3_Ub-Ligase"/>
</dbReference>
<protein>
    <submittedName>
        <fullName evidence="9">Uncharacterized protein</fullName>
    </submittedName>
</protein>
<accession>A0AAW1P5Z0</accession>
<dbReference type="InterPro" id="IPR018957">
    <property type="entry name" value="Znf_C3HC4_RING-type"/>
</dbReference>
<proteinExistence type="predicted"/>
<dbReference type="InterPro" id="IPR001841">
    <property type="entry name" value="Znf_RING"/>
</dbReference>
<name>A0AAW1P5Z0_9CHLO</name>
<evidence type="ECO:0000256" key="6">
    <source>
        <dbReference type="SAM" id="MobiDB-lite"/>
    </source>
</evidence>
<dbReference type="InterPro" id="IPR027417">
    <property type="entry name" value="P-loop_NTPase"/>
</dbReference>
<evidence type="ECO:0000313" key="9">
    <source>
        <dbReference type="EMBL" id="KAK9805443.1"/>
    </source>
</evidence>
<dbReference type="GO" id="GO:0008270">
    <property type="term" value="F:zinc ion binding"/>
    <property type="evidence" value="ECO:0007669"/>
    <property type="project" value="UniProtKB-KW"/>
</dbReference>
<dbReference type="Proteomes" id="UP001465755">
    <property type="component" value="Unassembled WGS sequence"/>
</dbReference>
<dbReference type="PANTHER" id="PTHR45865">
    <property type="entry name" value="E3 UBIQUITIN-PROTEIN LIGASE SHPRH FAMILY MEMBER"/>
    <property type="match status" value="1"/>
</dbReference>
<dbReference type="SUPFAM" id="SSF52540">
    <property type="entry name" value="P-loop containing nucleoside triphosphate hydrolases"/>
    <property type="match status" value="1"/>
</dbReference>
<dbReference type="Pfam" id="PF00271">
    <property type="entry name" value="Helicase_C"/>
    <property type="match status" value="1"/>
</dbReference>
<gene>
    <name evidence="9" type="ORF">WJX73_007822</name>
</gene>
<evidence type="ECO:0000259" key="8">
    <source>
        <dbReference type="PROSITE" id="PS51194"/>
    </source>
</evidence>
<keyword evidence="3" id="KW-0378">Hydrolase</keyword>
<dbReference type="Gene3D" id="3.30.40.10">
    <property type="entry name" value="Zinc/RING finger domain, C3HC4 (zinc finger)"/>
    <property type="match status" value="1"/>
</dbReference>
<evidence type="ECO:0000256" key="4">
    <source>
        <dbReference type="ARBA" id="ARBA00022833"/>
    </source>
</evidence>
<dbReference type="Gene3D" id="3.40.50.300">
    <property type="entry name" value="P-loop containing nucleotide triphosphate hydrolases"/>
    <property type="match status" value="1"/>
</dbReference>
<reference evidence="9 10" key="1">
    <citation type="journal article" date="2024" name="Nat. Commun.">
        <title>Phylogenomics reveals the evolutionary origins of lichenization in chlorophyte algae.</title>
        <authorList>
            <person name="Puginier C."/>
            <person name="Libourel C."/>
            <person name="Otte J."/>
            <person name="Skaloud P."/>
            <person name="Haon M."/>
            <person name="Grisel S."/>
            <person name="Petersen M."/>
            <person name="Berrin J.G."/>
            <person name="Delaux P.M."/>
            <person name="Dal Grande F."/>
            <person name="Keller J."/>
        </authorList>
    </citation>
    <scope>NUCLEOTIDE SEQUENCE [LARGE SCALE GENOMIC DNA]</scope>
    <source>
        <strain evidence="9 10">SAG 2036</strain>
    </source>
</reference>
<dbReference type="InterPro" id="IPR001650">
    <property type="entry name" value="Helicase_C-like"/>
</dbReference>